<feature type="signal peptide" evidence="1">
    <location>
        <begin position="1"/>
        <end position="19"/>
    </location>
</feature>
<feature type="chain" id="PRO_5020033874" evidence="1">
    <location>
        <begin position="20"/>
        <end position="227"/>
    </location>
</feature>
<organism evidence="2 3">
    <name type="scientific">Eumeta variegata</name>
    <name type="common">Bagworm moth</name>
    <name type="synonym">Eumeta japonica</name>
    <dbReference type="NCBI Taxonomy" id="151549"/>
    <lineage>
        <taxon>Eukaryota</taxon>
        <taxon>Metazoa</taxon>
        <taxon>Ecdysozoa</taxon>
        <taxon>Arthropoda</taxon>
        <taxon>Hexapoda</taxon>
        <taxon>Insecta</taxon>
        <taxon>Pterygota</taxon>
        <taxon>Neoptera</taxon>
        <taxon>Endopterygota</taxon>
        <taxon>Lepidoptera</taxon>
        <taxon>Glossata</taxon>
        <taxon>Ditrysia</taxon>
        <taxon>Tineoidea</taxon>
        <taxon>Psychidae</taxon>
        <taxon>Oiketicinae</taxon>
        <taxon>Eumeta</taxon>
    </lineage>
</organism>
<dbReference type="Proteomes" id="UP000299102">
    <property type="component" value="Unassembled WGS sequence"/>
</dbReference>
<gene>
    <name evidence="2" type="ORF">EVAR_36763_1</name>
</gene>
<keyword evidence="3" id="KW-1185">Reference proteome</keyword>
<proteinExistence type="predicted"/>
<accession>A0A4C1X4C4</accession>
<sequence>MLHLVFRSFIIFNITPVRSLTVSSMIRKSPGRRLIVFPDTHETSSSLWRVQGRFIDGRTTEVFHTHAAVVPKNPLFSHPDPPPHRRVPRMQDFNRERWVGPPQSAMKSFSEYSSNAHHTSKRPAIGRRPAAAQRVYQNSHACARAPEITIRKERRCRDFYLSDKNWINREMSRVDCWIWIFAVLPSPAGRRQVAYSGTIDIRHHDAGGGTPGADGAMAFLSPLRRWP</sequence>
<keyword evidence="1" id="KW-0732">Signal</keyword>
<evidence type="ECO:0000256" key="1">
    <source>
        <dbReference type="SAM" id="SignalP"/>
    </source>
</evidence>
<name>A0A4C1X4C4_EUMVA</name>
<protein>
    <submittedName>
        <fullName evidence="2">Uncharacterized protein</fullName>
    </submittedName>
</protein>
<reference evidence="2 3" key="1">
    <citation type="journal article" date="2019" name="Commun. Biol.">
        <title>The bagworm genome reveals a unique fibroin gene that provides high tensile strength.</title>
        <authorList>
            <person name="Kono N."/>
            <person name="Nakamura H."/>
            <person name="Ohtoshi R."/>
            <person name="Tomita M."/>
            <person name="Numata K."/>
            <person name="Arakawa K."/>
        </authorList>
    </citation>
    <scope>NUCLEOTIDE SEQUENCE [LARGE SCALE GENOMIC DNA]</scope>
</reference>
<dbReference type="AlphaFoldDB" id="A0A4C1X4C4"/>
<dbReference type="EMBL" id="BGZK01000708">
    <property type="protein sequence ID" value="GBP57095.1"/>
    <property type="molecule type" value="Genomic_DNA"/>
</dbReference>
<evidence type="ECO:0000313" key="2">
    <source>
        <dbReference type="EMBL" id="GBP57095.1"/>
    </source>
</evidence>
<evidence type="ECO:0000313" key="3">
    <source>
        <dbReference type="Proteomes" id="UP000299102"/>
    </source>
</evidence>
<comment type="caution">
    <text evidence="2">The sequence shown here is derived from an EMBL/GenBank/DDBJ whole genome shotgun (WGS) entry which is preliminary data.</text>
</comment>